<evidence type="ECO:0000259" key="13">
    <source>
        <dbReference type="PROSITE" id="PS50929"/>
    </source>
</evidence>
<feature type="transmembrane region" description="Helical" evidence="11">
    <location>
        <begin position="189"/>
        <end position="207"/>
    </location>
</feature>
<keyword evidence="3 11" id="KW-0812">Transmembrane</keyword>
<comment type="caution">
    <text evidence="14">The sequence shown here is derived from an EMBL/GenBank/DDBJ whole genome shotgun (WGS) entry which is preliminary data.</text>
</comment>
<comment type="similarity">
    <text evidence="9">Belongs to the ABC transporter superfamily. Lipid exporter (TC 3.A.1.106) family.</text>
</comment>
<dbReference type="PROSITE" id="PS50893">
    <property type="entry name" value="ABC_TRANSPORTER_2"/>
    <property type="match status" value="1"/>
</dbReference>
<evidence type="ECO:0000256" key="2">
    <source>
        <dbReference type="ARBA" id="ARBA00022448"/>
    </source>
</evidence>
<evidence type="ECO:0000256" key="6">
    <source>
        <dbReference type="ARBA" id="ARBA00022989"/>
    </source>
</evidence>
<keyword evidence="5 14" id="KW-0067">ATP-binding</keyword>
<keyword evidence="2" id="KW-0813">Transport</keyword>
<evidence type="ECO:0000256" key="7">
    <source>
        <dbReference type="ARBA" id="ARBA00023136"/>
    </source>
</evidence>
<comment type="subcellular location">
    <subcellularLocation>
        <location evidence="1">Cell membrane</location>
        <topology evidence="1">Multi-pass membrane protein</topology>
    </subcellularLocation>
</comment>
<dbReference type="GO" id="GO:0015421">
    <property type="term" value="F:ABC-type oligopeptide transporter activity"/>
    <property type="evidence" value="ECO:0007669"/>
    <property type="project" value="TreeGrafter"/>
</dbReference>
<evidence type="ECO:0000256" key="8">
    <source>
        <dbReference type="ARBA" id="ARBA00055053"/>
    </source>
</evidence>
<dbReference type="PANTHER" id="PTHR43394">
    <property type="entry name" value="ATP-DEPENDENT PERMEASE MDL1, MITOCHONDRIAL"/>
    <property type="match status" value="1"/>
</dbReference>
<dbReference type="SUPFAM" id="SSF90123">
    <property type="entry name" value="ABC transporter transmembrane region"/>
    <property type="match status" value="1"/>
</dbReference>
<dbReference type="SUPFAM" id="SSF52540">
    <property type="entry name" value="P-loop containing nucleoside triphosphate hydrolases"/>
    <property type="match status" value="1"/>
</dbReference>
<dbReference type="InterPro" id="IPR003593">
    <property type="entry name" value="AAA+_ATPase"/>
</dbReference>
<organism evidence="14 15">
    <name type="scientific">Brevibacterium ravenspurgense</name>
    <dbReference type="NCBI Taxonomy" id="479117"/>
    <lineage>
        <taxon>Bacteria</taxon>
        <taxon>Bacillati</taxon>
        <taxon>Actinomycetota</taxon>
        <taxon>Actinomycetes</taxon>
        <taxon>Micrococcales</taxon>
        <taxon>Brevibacteriaceae</taxon>
        <taxon>Brevibacterium</taxon>
    </lineage>
</organism>
<gene>
    <name evidence="14" type="ORF">Bravens_01182</name>
</gene>
<dbReference type="InterPro" id="IPR039421">
    <property type="entry name" value="Type_1_exporter"/>
</dbReference>
<proteinExistence type="inferred from homology"/>
<comment type="function">
    <text evidence="8">ABC transporter involved in fatty acid import. Transmembrane domains (TMD) form a pore in the membrane and the ATP-binding domain (NBD) is responsible for energy generation.</text>
</comment>
<dbReference type="EMBL" id="LQQC01000010">
    <property type="protein sequence ID" value="KXZ58145.1"/>
    <property type="molecule type" value="Genomic_DNA"/>
</dbReference>
<dbReference type="InterPro" id="IPR027417">
    <property type="entry name" value="P-loop_NTPase"/>
</dbReference>
<dbReference type="RefSeq" id="WP_062021286.1">
    <property type="nucleotide sequence ID" value="NZ_LQQC01000010.1"/>
</dbReference>
<dbReference type="GO" id="GO:0005524">
    <property type="term" value="F:ATP binding"/>
    <property type="evidence" value="ECO:0007669"/>
    <property type="project" value="UniProtKB-KW"/>
</dbReference>
<evidence type="ECO:0000313" key="14">
    <source>
        <dbReference type="EMBL" id="KXZ58145.1"/>
    </source>
</evidence>
<dbReference type="PROSITE" id="PS50929">
    <property type="entry name" value="ABC_TM1F"/>
    <property type="match status" value="1"/>
</dbReference>
<feature type="transmembrane region" description="Helical" evidence="11">
    <location>
        <begin position="213"/>
        <end position="233"/>
    </location>
</feature>
<dbReference type="CDD" id="cd03254">
    <property type="entry name" value="ABCC_Glucan_exporter_like"/>
    <property type="match status" value="1"/>
</dbReference>
<evidence type="ECO:0000256" key="9">
    <source>
        <dbReference type="ARBA" id="ARBA00061644"/>
    </source>
</evidence>
<feature type="transmembrane region" description="Helical" evidence="11">
    <location>
        <begin position="32"/>
        <end position="53"/>
    </location>
</feature>
<protein>
    <recommendedName>
        <fullName evidence="10">Fatty acid ABC transporter ATP-binding/permease protein</fullName>
    </recommendedName>
</protein>
<dbReference type="InterPro" id="IPR011527">
    <property type="entry name" value="ABC1_TM_dom"/>
</dbReference>
<name>A0A150H818_9MICO</name>
<dbReference type="GO" id="GO:0016887">
    <property type="term" value="F:ATP hydrolysis activity"/>
    <property type="evidence" value="ECO:0007669"/>
    <property type="project" value="InterPro"/>
</dbReference>
<feature type="transmembrane region" description="Helical" evidence="11">
    <location>
        <begin position="307"/>
        <end position="336"/>
    </location>
</feature>
<keyword evidence="6 11" id="KW-1133">Transmembrane helix</keyword>
<evidence type="ECO:0000259" key="12">
    <source>
        <dbReference type="PROSITE" id="PS50893"/>
    </source>
</evidence>
<dbReference type="Pfam" id="PF00005">
    <property type="entry name" value="ABC_tran"/>
    <property type="match status" value="1"/>
</dbReference>
<dbReference type="SMART" id="SM00382">
    <property type="entry name" value="AAA"/>
    <property type="match status" value="1"/>
</dbReference>
<evidence type="ECO:0000256" key="11">
    <source>
        <dbReference type="SAM" id="Phobius"/>
    </source>
</evidence>
<keyword evidence="15" id="KW-1185">Reference proteome</keyword>
<keyword evidence="4" id="KW-0547">Nucleotide-binding</keyword>
<dbReference type="GO" id="GO:0005886">
    <property type="term" value="C:plasma membrane"/>
    <property type="evidence" value="ECO:0007669"/>
    <property type="project" value="UniProtKB-SubCell"/>
</dbReference>
<dbReference type="InterPro" id="IPR003439">
    <property type="entry name" value="ABC_transporter-like_ATP-bd"/>
</dbReference>
<dbReference type="CDD" id="cd18547">
    <property type="entry name" value="ABC_6TM_Tm288_like"/>
    <property type="match status" value="1"/>
</dbReference>
<evidence type="ECO:0000256" key="4">
    <source>
        <dbReference type="ARBA" id="ARBA00022741"/>
    </source>
</evidence>
<dbReference type="FunFam" id="3.40.50.300:FF:000287">
    <property type="entry name" value="Multidrug ABC transporter ATP-binding protein"/>
    <property type="match status" value="1"/>
</dbReference>
<dbReference type="Gene3D" id="1.20.1560.10">
    <property type="entry name" value="ABC transporter type 1, transmembrane domain"/>
    <property type="match status" value="1"/>
</dbReference>
<accession>A0A150H818</accession>
<evidence type="ECO:0000256" key="1">
    <source>
        <dbReference type="ARBA" id="ARBA00004651"/>
    </source>
</evidence>
<dbReference type="AlphaFoldDB" id="A0A150H818"/>
<evidence type="ECO:0000313" key="15">
    <source>
        <dbReference type="Proteomes" id="UP000243589"/>
    </source>
</evidence>
<dbReference type="PROSITE" id="PS00211">
    <property type="entry name" value="ABC_TRANSPORTER_1"/>
    <property type="match status" value="1"/>
</dbReference>
<feature type="domain" description="ABC transporter" evidence="12">
    <location>
        <begin position="389"/>
        <end position="623"/>
    </location>
</feature>
<dbReference type="Pfam" id="PF00664">
    <property type="entry name" value="ABC_membrane"/>
    <property type="match status" value="1"/>
</dbReference>
<evidence type="ECO:0000256" key="5">
    <source>
        <dbReference type="ARBA" id="ARBA00022840"/>
    </source>
</evidence>
<keyword evidence="7 11" id="KW-0472">Membrane</keyword>
<evidence type="ECO:0000256" key="3">
    <source>
        <dbReference type="ARBA" id="ARBA00022692"/>
    </source>
</evidence>
<feature type="transmembrane region" description="Helical" evidence="11">
    <location>
        <begin position="109"/>
        <end position="130"/>
    </location>
</feature>
<dbReference type="InterPro" id="IPR036640">
    <property type="entry name" value="ABC1_TM_sf"/>
</dbReference>
<dbReference type="PATRIC" id="fig|479117.4.peg.1178"/>
<feature type="domain" description="ABC transmembrane type-1" evidence="13">
    <location>
        <begin position="33"/>
        <end position="356"/>
    </location>
</feature>
<dbReference type="PANTHER" id="PTHR43394:SF1">
    <property type="entry name" value="ATP-BINDING CASSETTE SUB-FAMILY B MEMBER 10, MITOCHONDRIAL"/>
    <property type="match status" value="1"/>
</dbReference>
<dbReference type="InterPro" id="IPR017871">
    <property type="entry name" value="ABC_transporter-like_CS"/>
</dbReference>
<reference evidence="14 15" key="1">
    <citation type="submission" date="2016-01" db="EMBL/GenBank/DDBJ databases">
        <title>Use of Whole Genome Sequencing to ascertain that Brevibacterium massiliense (Roux, Raoult 2009) is a later heterotypic synonym of Brevibacterium ravenspurgense (Mages 2008).</title>
        <authorList>
            <person name="Bernier A.-M."/>
            <person name="Burdz T."/>
            <person name="Huynh C."/>
            <person name="Pachecho A.L."/>
            <person name="Wiebe D."/>
            <person name="Bonner C."/>
            <person name="Bernard K."/>
        </authorList>
    </citation>
    <scope>NUCLEOTIDE SEQUENCE [LARGE SCALE GENOMIC DNA]</scope>
    <source>
        <strain evidence="14 15">CCUG56047</strain>
    </source>
</reference>
<dbReference type="Gene3D" id="3.40.50.300">
    <property type="entry name" value="P-loop containing nucleotide triphosphate hydrolases"/>
    <property type="match status" value="1"/>
</dbReference>
<sequence length="628" mass="67473">MSDERPPNEKSTHFWKTVRRVIGEFGAHRGQMVITVITLFIGTVLTIAAPYVFGLATDAVFAGYLSSKTSPGQSTAEAAAELQAGGQSDLAAVLDTMDVVPGAGMDFGLIGRLVMLGVAVYALSSLFTYIGGRVSIGVVNTVMSGMRTRVEAKLHRVPLSYSDRQRRGDVLSRLNNDLDNLTQVANENLQQIITSVITFVGVLAVMFTLSWQLALVAIAAIPLTAIIFALVGVPSQRQFKKQWTTTGELNAHVEESISGLSLLRVHGGLPTAREEFEKMNADVYSSSVRAQILSGSMMPAMLFVSNLVFVATAILGAALVAGGALTLGVVQAFVWYSRQFSQTFGQLGGMASRLQSAAASAERVYELLDAPEETPNADAEPFSPTAGRVEFDEVDFSYDPEAELIKGLSLTAEPGQTIAVVGPTGAGKTTVVNLLMRFYDVDSGAIRIDGRDVRDMSRTDLRRPIGMVLQDTWLFEGSIRDNIAYGNENADRQAIEAAAEAAYVDRFAKHLPDGLDSVITETADNISAGERQLITIARAFASEPTILILDEATSNVDTRTEVLVQEAMNRLQAGRTSFVIAHRLSTIRNADVIVVMNKGRIVEQGSHAELIASGGLYASLHAAGFEED</sequence>
<evidence type="ECO:0000256" key="10">
    <source>
        <dbReference type="ARBA" id="ARBA00071747"/>
    </source>
</evidence>
<dbReference type="Proteomes" id="UP000243589">
    <property type="component" value="Unassembled WGS sequence"/>
</dbReference>